<sequence>MLERIDRRLKRIFSGDLPSLDPVDCFTQGAVAEEKYSVAGSWDTLPFPLMHTDLNQVNFLVDDDFNIKGILNWNDWAYRLPLQCAMMCPAMMAAGNDSPQEVQFRNDRPGFVDHFSSAISSTGLRGDMAVHLPSILADDELQFLYSSATSDGAYAGWVTKYPVRRTHWIDAATTALDSFVLVHPAMITSSEVLSVRVRSLEMQAEGLARAELCSNRHRCPSAFHTGGVDAMITILLVALVMYSI</sequence>
<gene>
    <name evidence="1" type="ORF">LshimejAT787_0901030</name>
</gene>
<organism evidence="1 2">
    <name type="scientific">Lyophyllum shimeji</name>
    <name type="common">Hon-shimeji</name>
    <name type="synonym">Tricholoma shimeji</name>
    <dbReference type="NCBI Taxonomy" id="47721"/>
    <lineage>
        <taxon>Eukaryota</taxon>
        <taxon>Fungi</taxon>
        <taxon>Dikarya</taxon>
        <taxon>Basidiomycota</taxon>
        <taxon>Agaricomycotina</taxon>
        <taxon>Agaricomycetes</taxon>
        <taxon>Agaricomycetidae</taxon>
        <taxon>Agaricales</taxon>
        <taxon>Tricholomatineae</taxon>
        <taxon>Lyophyllaceae</taxon>
        <taxon>Lyophyllum</taxon>
    </lineage>
</organism>
<comment type="caution">
    <text evidence="1">The sequence shown here is derived from an EMBL/GenBank/DDBJ whole genome shotgun (WGS) entry which is preliminary data.</text>
</comment>
<keyword evidence="2" id="KW-1185">Reference proteome</keyword>
<dbReference type="Proteomes" id="UP001063166">
    <property type="component" value="Unassembled WGS sequence"/>
</dbReference>
<evidence type="ECO:0000313" key="2">
    <source>
        <dbReference type="Proteomes" id="UP001063166"/>
    </source>
</evidence>
<name>A0A9P3PRV1_LYOSH</name>
<dbReference type="AlphaFoldDB" id="A0A9P3PRV1"/>
<evidence type="ECO:0000313" key="1">
    <source>
        <dbReference type="EMBL" id="GLB40888.1"/>
    </source>
</evidence>
<protein>
    <recommendedName>
        <fullName evidence="3">Aminoglycoside phosphotransferase domain-containing protein</fullName>
    </recommendedName>
</protein>
<evidence type="ECO:0008006" key="3">
    <source>
        <dbReference type="Google" id="ProtNLM"/>
    </source>
</evidence>
<reference evidence="1" key="1">
    <citation type="submission" date="2022-07" db="EMBL/GenBank/DDBJ databases">
        <title>The genome of Lyophyllum shimeji provides insight into the initial evolution of ectomycorrhizal fungal genome.</title>
        <authorList>
            <person name="Kobayashi Y."/>
            <person name="Shibata T."/>
            <person name="Hirakawa H."/>
            <person name="Shigenobu S."/>
            <person name="Nishiyama T."/>
            <person name="Yamada A."/>
            <person name="Hasebe M."/>
            <person name="Kawaguchi M."/>
        </authorList>
    </citation>
    <scope>NUCLEOTIDE SEQUENCE</scope>
    <source>
        <strain evidence="1">AT787</strain>
    </source>
</reference>
<dbReference type="EMBL" id="BRPK01000009">
    <property type="protein sequence ID" value="GLB40888.1"/>
    <property type="molecule type" value="Genomic_DNA"/>
</dbReference>
<proteinExistence type="predicted"/>
<accession>A0A9P3PRV1</accession>
<dbReference type="OrthoDB" id="10003767at2759"/>